<feature type="compositionally biased region" description="Low complexity" evidence="1">
    <location>
        <begin position="578"/>
        <end position="598"/>
    </location>
</feature>
<dbReference type="InterPro" id="IPR029063">
    <property type="entry name" value="SAM-dependent_MTases_sf"/>
</dbReference>
<proteinExistence type="predicted"/>
<feature type="compositionally biased region" description="Low complexity" evidence="1">
    <location>
        <begin position="107"/>
        <end position="124"/>
    </location>
</feature>
<dbReference type="Gene3D" id="3.40.50.150">
    <property type="entry name" value="Vaccinia Virus protein VP39"/>
    <property type="match status" value="1"/>
</dbReference>
<evidence type="ECO:0000256" key="1">
    <source>
        <dbReference type="SAM" id="MobiDB-lite"/>
    </source>
</evidence>
<keyword evidence="3" id="KW-1185">Reference proteome</keyword>
<organism evidence="2 3">
    <name type="scientific">Saccharomyces uvarum</name>
    <name type="common">Yeast</name>
    <name type="synonym">Saccharomyces bayanus var. uvarum</name>
    <dbReference type="NCBI Taxonomy" id="230603"/>
    <lineage>
        <taxon>Eukaryota</taxon>
        <taxon>Fungi</taxon>
        <taxon>Dikarya</taxon>
        <taxon>Ascomycota</taxon>
        <taxon>Saccharomycotina</taxon>
        <taxon>Saccharomycetes</taxon>
        <taxon>Saccharomycetales</taxon>
        <taxon>Saccharomycetaceae</taxon>
        <taxon>Saccharomyces</taxon>
    </lineage>
</organism>
<feature type="compositionally biased region" description="Basic and acidic residues" evidence="1">
    <location>
        <begin position="1"/>
        <end position="22"/>
    </location>
</feature>
<dbReference type="EMBL" id="OX365931">
    <property type="protein sequence ID" value="CAI4060274.1"/>
    <property type="molecule type" value="Genomic_DNA"/>
</dbReference>
<evidence type="ECO:0000313" key="3">
    <source>
        <dbReference type="Proteomes" id="UP001162085"/>
    </source>
</evidence>
<feature type="region of interest" description="Disordered" evidence="1">
    <location>
        <begin position="659"/>
        <end position="691"/>
    </location>
</feature>
<dbReference type="SUPFAM" id="SSF53335">
    <property type="entry name" value="S-adenosyl-L-methionine-dependent methyltransferases"/>
    <property type="match status" value="1"/>
</dbReference>
<feature type="region of interest" description="Disordered" evidence="1">
    <location>
        <begin position="577"/>
        <end position="604"/>
    </location>
</feature>
<protein>
    <submittedName>
        <fullName evidence="2">Uncharacterized protein</fullName>
    </submittedName>
</protein>
<feature type="compositionally biased region" description="Basic and acidic residues" evidence="1">
    <location>
        <begin position="49"/>
        <end position="67"/>
    </location>
</feature>
<reference evidence="2" key="1">
    <citation type="submission" date="2022-10" db="EMBL/GenBank/DDBJ databases">
        <authorList>
            <person name="Byrne P K."/>
        </authorList>
    </citation>
    <scope>NUCLEOTIDE SEQUENCE</scope>
    <source>
        <strain evidence="2">ZP964</strain>
    </source>
</reference>
<sequence>MCSTKDAKNTENKNDKNEKNDKSSTSVPSNKFANLKPHDYCTGPGSLTTEHKNTDKEKGKQEKENRDGTPQSNTSSESRSPQVSHHSEKFPSFDSPLHFPSLRLPDDLLSNTSRRSSDSTASSSVYRPKPVQHSKVALHPSHITNKLDSRDGTPGLESKASHSSDSSTSRFIVSNMVGNGRGGGGLHGATSNVVQKLHSRKRWDWNSLPNFDSSLLIRSASGNHNFINICIDGEFKQVKYDPNHNELFTRMDLFLSFNMDSSPKDSLIFAKKRLNSYIEFLTTYLKSRKYAFECYPFNIEGTTSIETEVKSFPSFDPSKDYSEIESLIQLWLAQAQKFLLQSNSFFFSSEVVQELIKRKPTTRKHSNPIISTTSNKPNDPTLYIQQLDIQANSPRPVLSDPLDEIDILLIRPLHKTLAGWQLAYDEPSLNIADFPLDLSPLMVDNSNKDTQNKSTDEKSDVPEDLTNLQNYFPRKGSKVKIVSDEQEIIELNSSNASEYMFDCMNRKYFTNDAKERILRNNFNQSIDEDFSNDPFASTRSLSLPSSAVEIGKRKKIPPKGNKKSGFVNFFKRKHSQFASTSHATSPTTSPNISSSSSPKMQPQSHLSNIYRADKVHHTKSTGQALQNEWLENFFCRTLNNYKEIDLPTQFILPKEIKNPLSSQPQSQSESVLSSPASTDTEETVPNEGLDRAKSAATYGKEYLQLRLPFASDTIPAVICPWVWTSLSYYKWKALLREIYRSIIPGGYALAIVPDLRISNTYYNENPGNDDTNNAADEFLTTKEREKTFDAMSIDAINKGLHIHPTKHLTKTFKDVGFTGIKSSVLSLKTGDLKTDMGFLNEFDSLNAWDHMLRKQLPDSSAPPKDTDPSTLFQRYVEEHMGKIDNNSGCFRTLYVVAQKPKLPYTK</sequence>
<evidence type="ECO:0000313" key="2">
    <source>
        <dbReference type="EMBL" id="CAI4060274.1"/>
    </source>
</evidence>
<dbReference type="Proteomes" id="UP001162085">
    <property type="component" value="Chromosome 4"/>
</dbReference>
<feature type="compositionally biased region" description="Polar residues" evidence="1">
    <location>
        <begin position="68"/>
        <end position="84"/>
    </location>
</feature>
<accession>A0ABN8WRQ6</accession>
<feature type="region of interest" description="Disordered" evidence="1">
    <location>
        <begin position="1"/>
        <end position="169"/>
    </location>
</feature>
<name>A0ABN8WRQ6_SACUV</name>
<gene>
    <name evidence="2" type="primary">SUVZ04G4330</name>
    <name evidence="2" type="ORF">SUVZ_04G4330</name>
</gene>
<feature type="compositionally biased region" description="Low complexity" evidence="1">
    <location>
        <begin position="659"/>
        <end position="677"/>
    </location>
</feature>